<accession>A0A1W1CYV7</accession>
<protein>
    <submittedName>
        <fullName evidence="5">Carbon storage regulator</fullName>
    </submittedName>
</protein>
<dbReference type="NCBIfam" id="TIGR00202">
    <property type="entry name" value="csrA"/>
    <property type="match status" value="1"/>
</dbReference>
<reference evidence="5" key="1">
    <citation type="submission" date="2016-10" db="EMBL/GenBank/DDBJ databases">
        <authorList>
            <person name="de Groot N.N."/>
        </authorList>
    </citation>
    <scope>NUCLEOTIDE SEQUENCE</scope>
</reference>
<sequence>MLVLARKIDESIVIGENIVVKVVGVENGVVKLGIDAPKEIAIMRSELLEEIAKRNKEAMGNSDAEDISALSKLLGNA</sequence>
<dbReference type="GO" id="GO:0005829">
    <property type="term" value="C:cytosol"/>
    <property type="evidence" value="ECO:0007669"/>
    <property type="project" value="TreeGrafter"/>
</dbReference>
<dbReference type="GO" id="GO:0006109">
    <property type="term" value="P:regulation of carbohydrate metabolic process"/>
    <property type="evidence" value="ECO:0007669"/>
    <property type="project" value="InterPro"/>
</dbReference>
<dbReference type="SUPFAM" id="SSF117130">
    <property type="entry name" value="CsrA-like"/>
    <property type="match status" value="1"/>
</dbReference>
<dbReference type="GO" id="GO:0045947">
    <property type="term" value="P:negative regulation of translational initiation"/>
    <property type="evidence" value="ECO:0007669"/>
    <property type="project" value="TreeGrafter"/>
</dbReference>
<dbReference type="GO" id="GO:0048027">
    <property type="term" value="F:mRNA 5'-UTR binding"/>
    <property type="evidence" value="ECO:0007669"/>
    <property type="project" value="TreeGrafter"/>
</dbReference>
<dbReference type="EMBL" id="FPHH01000167">
    <property type="protein sequence ID" value="SFV70994.1"/>
    <property type="molecule type" value="Genomic_DNA"/>
</dbReference>
<dbReference type="PANTHER" id="PTHR34984:SF1">
    <property type="entry name" value="CARBON STORAGE REGULATOR"/>
    <property type="match status" value="1"/>
</dbReference>
<evidence type="ECO:0000256" key="4">
    <source>
        <dbReference type="ARBA" id="ARBA00022884"/>
    </source>
</evidence>
<dbReference type="FunFam" id="2.60.40.4380:FF:000002">
    <property type="entry name" value="Translational regulator CsrA"/>
    <property type="match status" value="1"/>
</dbReference>
<evidence type="ECO:0000313" key="5">
    <source>
        <dbReference type="EMBL" id="SFV70994.1"/>
    </source>
</evidence>
<keyword evidence="2" id="KW-0678">Repressor</keyword>
<dbReference type="Pfam" id="PF02599">
    <property type="entry name" value="CsrA"/>
    <property type="match status" value="1"/>
</dbReference>
<keyword evidence="4" id="KW-0694">RNA-binding</keyword>
<dbReference type="NCBIfam" id="NF002469">
    <property type="entry name" value="PRK01712.1"/>
    <property type="match status" value="1"/>
</dbReference>
<evidence type="ECO:0000256" key="1">
    <source>
        <dbReference type="ARBA" id="ARBA00022490"/>
    </source>
</evidence>
<gene>
    <name evidence="5" type="ORF">MNB_SM-5-1452</name>
</gene>
<evidence type="ECO:0000256" key="3">
    <source>
        <dbReference type="ARBA" id="ARBA00022845"/>
    </source>
</evidence>
<dbReference type="HAMAP" id="MF_00167">
    <property type="entry name" value="CsrA"/>
    <property type="match status" value="1"/>
</dbReference>
<proteinExistence type="inferred from homology"/>
<keyword evidence="1" id="KW-0963">Cytoplasm</keyword>
<dbReference type="InterPro" id="IPR003751">
    <property type="entry name" value="CsrA"/>
</dbReference>
<dbReference type="Gene3D" id="2.60.40.4380">
    <property type="entry name" value="Translational regulator CsrA"/>
    <property type="match status" value="1"/>
</dbReference>
<keyword evidence="3" id="KW-0810">Translation regulation</keyword>
<name>A0A1W1CYV7_9ZZZZ</name>
<organism evidence="5">
    <name type="scientific">hydrothermal vent metagenome</name>
    <dbReference type="NCBI Taxonomy" id="652676"/>
    <lineage>
        <taxon>unclassified sequences</taxon>
        <taxon>metagenomes</taxon>
        <taxon>ecological metagenomes</taxon>
    </lineage>
</organism>
<dbReference type="InterPro" id="IPR036107">
    <property type="entry name" value="CsrA_sf"/>
</dbReference>
<evidence type="ECO:0000256" key="2">
    <source>
        <dbReference type="ARBA" id="ARBA00022491"/>
    </source>
</evidence>
<dbReference type="PANTHER" id="PTHR34984">
    <property type="entry name" value="CARBON STORAGE REGULATOR"/>
    <property type="match status" value="1"/>
</dbReference>
<dbReference type="GO" id="GO:0006402">
    <property type="term" value="P:mRNA catabolic process"/>
    <property type="evidence" value="ECO:0007669"/>
    <property type="project" value="InterPro"/>
</dbReference>
<dbReference type="AlphaFoldDB" id="A0A1W1CYV7"/>